<dbReference type="InterPro" id="IPR009000">
    <property type="entry name" value="Transl_B-barrel_sf"/>
</dbReference>
<evidence type="ECO:0000313" key="9">
    <source>
        <dbReference type="Proteomes" id="UP000439113"/>
    </source>
</evidence>
<dbReference type="InterPro" id="IPR035649">
    <property type="entry name" value="EFG_V"/>
</dbReference>
<dbReference type="SMART" id="SM00889">
    <property type="entry name" value="EFG_IV"/>
    <property type="match status" value="1"/>
</dbReference>
<dbReference type="InterPro" id="IPR027417">
    <property type="entry name" value="P-loop_NTPase"/>
</dbReference>
<protein>
    <recommendedName>
        <fullName evidence="1">Elongation factor G</fullName>
    </recommendedName>
</protein>
<keyword evidence="5" id="KW-0342">GTP-binding</keyword>
<dbReference type="PROSITE" id="PS51722">
    <property type="entry name" value="G_TR_2"/>
    <property type="match status" value="1"/>
</dbReference>
<dbReference type="GO" id="GO:0097216">
    <property type="term" value="F:guanosine tetraphosphate binding"/>
    <property type="evidence" value="ECO:0007669"/>
    <property type="project" value="UniProtKB-ARBA"/>
</dbReference>
<dbReference type="AlphaFoldDB" id="A0A6N8DQN6"/>
<dbReference type="CDD" id="cd01434">
    <property type="entry name" value="EFG_mtEFG1_IV"/>
    <property type="match status" value="1"/>
</dbReference>
<dbReference type="Pfam" id="PF00009">
    <property type="entry name" value="GTP_EFTU"/>
    <property type="match status" value="1"/>
</dbReference>
<dbReference type="InterPro" id="IPR035647">
    <property type="entry name" value="EFG_III/V"/>
</dbReference>
<dbReference type="Pfam" id="PF14492">
    <property type="entry name" value="EFG_III"/>
    <property type="match status" value="1"/>
</dbReference>
<dbReference type="InterPro" id="IPR005225">
    <property type="entry name" value="Small_GTP-bd"/>
</dbReference>
<dbReference type="GO" id="GO:0003746">
    <property type="term" value="F:translation elongation factor activity"/>
    <property type="evidence" value="ECO:0007669"/>
    <property type="project" value="UniProtKB-KW"/>
</dbReference>
<dbReference type="CDD" id="cd03713">
    <property type="entry name" value="EFG_mtEFG_C"/>
    <property type="match status" value="1"/>
</dbReference>
<evidence type="ECO:0000256" key="6">
    <source>
        <dbReference type="ARBA" id="ARBA00024731"/>
    </source>
</evidence>
<dbReference type="InterPro" id="IPR020568">
    <property type="entry name" value="Ribosomal_Su5_D2-typ_SF"/>
</dbReference>
<dbReference type="SUPFAM" id="SSF52540">
    <property type="entry name" value="P-loop containing nucleoside triphosphate hydrolases"/>
    <property type="match status" value="1"/>
</dbReference>
<dbReference type="InterPro" id="IPR000795">
    <property type="entry name" value="T_Tr_GTP-bd_dom"/>
</dbReference>
<dbReference type="PANTHER" id="PTHR43261">
    <property type="entry name" value="TRANSLATION ELONGATION FACTOR G-RELATED"/>
    <property type="match status" value="1"/>
</dbReference>
<dbReference type="SUPFAM" id="SSF54211">
    <property type="entry name" value="Ribosomal protein S5 domain 2-like"/>
    <property type="match status" value="1"/>
</dbReference>
<dbReference type="Gene3D" id="3.30.70.240">
    <property type="match status" value="1"/>
</dbReference>
<dbReference type="PANTHER" id="PTHR43261:SF7">
    <property type="entry name" value="ELONGATION FACTOR G-LIKE PROTEIN"/>
    <property type="match status" value="1"/>
</dbReference>
<dbReference type="OrthoDB" id="9802948at2"/>
<dbReference type="Pfam" id="PF03764">
    <property type="entry name" value="EFG_IV"/>
    <property type="match status" value="1"/>
</dbReference>
<dbReference type="GO" id="GO:0032790">
    <property type="term" value="P:ribosome disassembly"/>
    <property type="evidence" value="ECO:0007669"/>
    <property type="project" value="TreeGrafter"/>
</dbReference>
<evidence type="ECO:0000256" key="1">
    <source>
        <dbReference type="ARBA" id="ARBA00017872"/>
    </source>
</evidence>
<dbReference type="InterPro" id="IPR014721">
    <property type="entry name" value="Ribsml_uS5_D2-typ_fold_subgr"/>
</dbReference>
<evidence type="ECO:0000256" key="5">
    <source>
        <dbReference type="ARBA" id="ARBA00023134"/>
    </source>
</evidence>
<accession>A0A6N8DQN6</accession>
<evidence type="ECO:0000313" key="8">
    <source>
        <dbReference type="EMBL" id="MTV31124.1"/>
    </source>
</evidence>
<reference evidence="8 9" key="1">
    <citation type="submission" date="2019-11" db="EMBL/GenBank/DDBJ databases">
        <title>Whole-genome sequence of a Rhodoblastus acidophilus DSM 142.</title>
        <authorList>
            <person name="Kyndt J.A."/>
            <person name="Meyer T.E."/>
        </authorList>
    </citation>
    <scope>NUCLEOTIDE SEQUENCE [LARGE SCALE GENOMIC DNA]</scope>
    <source>
        <strain evidence="8 9">DSM 142</strain>
    </source>
</reference>
<dbReference type="InterPro" id="IPR000640">
    <property type="entry name" value="EFG_V-like"/>
</dbReference>
<evidence type="ECO:0000256" key="4">
    <source>
        <dbReference type="ARBA" id="ARBA00022917"/>
    </source>
</evidence>
<organism evidence="8 9">
    <name type="scientific">Rhodoblastus acidophilus</name>
    <name type="common">Rhodopseudomonas acidophila</name>
    <dbReference type="NCBI Taxonomy" id="1074"/>
    <lineage>
        <taxon>Bacteria</taxon>
        <taxon>Pseudomonadati</taxon>
        <taxon>Pseudomonadota</taxon>
        <taxon>Alphaproteobacteria</taxon>
        <taxon>Hyphomicrobiales</taxon>
        <taxon>Rhodoblastaceae</taxon>
        <taxon>Rhodoblastus</taxon>
    </lineage>
</organism>
<gene>
    <name evidence="8" type="ORF">GJ654_08965</name>
</gene>
<keyword evidence="2" id="KW-0547">Nucleotide-binding</keyword>
<dbReference type="CDD" id="cd04170">
    <property type="entry name" value="EF-G_bact"/>
    <property type="match status" value="1"/>
</dbReference>
<dbReference type="FunFam" id="3.30.70.240:FF:000001">
    <property type="entry name" value="Elongation factor G"/>
    <property type="match status" value="1"/>
</dbReference>
<dbReference type="EMBL" id="WNKS01000006">
    <property type="protein sequence ID" value="MTV31124.1"/>
    <property type="molecule type" value="Genomic_DNA"/>
</dbReference>
<feature type="domain" description="Tr-type G" evidence="7">
    <location>
        <begin position="12"/>
        <end position="286"/>
    </location>
</feature>
<dbReference type="InterPro" id="IPR041095">
    <property type="entry name" value="EFG_II"/>
</dbReference>
<dbReference type="GO" id="GO:0003924">
    <property type="term" value="F:GTPase activity"/>
    <property type="evidence" value="ECO:0007669"/>
    <property type="project" value="InterPro"/>
</dbReference>
<dbReference type="SUPFAM" id="SSF50447">
    <property type="entry name" value="Translation proteins"/>
    <property type="match status" value="1"/>
</dbReference>
<dbReference type="Proteomes" id="UP000439113">
    <property type="component" value="Unassembled WGS sequence"/>
</dbReference>
<proteinExistence type="predicted"/>
<evidence type="ECO:0000259" key="7">
    <source>
        <dbReference type="PROSITE" id="PS51722"/>
    </source>
</evidence>
<evidence type="ECO:0000256" key="3">
    <source>
        <dbReference type="ARBA" id="ARBA00022768"/>
    </source>
</evidence>
<comment type="function">
    <text evidence="6">Catalyzes the GTP-dependent ribosomal translocation step during translation elongation. During this step, the ribosome changes from the pre-translocational (PRE) to the post-translocational (POST) state as the newly formed A-site-bound peptidyl-tRNA and P-site-bound deacylated tRNA move to the P and E sites, respectively. Catalyzes the coordinated movement of the two tRNA molecules, the mRNA and conformational changes in the ribosome.</text>
</comment>
<name>A0A6N8DQN6_RHOAC</name>
<dbReference type="Gene3D" id="3.40.50.300">
    <property type="entry name" value="P-loop containing nucleotide triphosphate hydrolases"/>
    <property type="match status" value="1"/>
</dbReference>
<dbReference type="Pfam" id="PF00679">
    <property type="entry name" value="EFG_C"/>
    <property type="match status" value="1"/>
</dbReference>
<dbReference type="InterPro" id="IPR047872">
    <property type="entry name" value="EFG_IV"/>
</dbReference>
<keyword evidence="4" id="KW-0648">Protein biosynthesis</keyword>
<dbReference type="SUPFAM" id="SSF54980">
    <property type="entry name" value="EF-G C-terminal domain-like"/>
    <property type="match status" value="2"/>
</dbReference>
<dbReference type="RefSeq" id="WP_155445817.1">
    <property type="nucleotide sequence ID" value="NZ_JAOQNR010000006.1"/>
</dbReference>
<sequence length="696" mass="74169">MSEVLPGDRRVSGPRLIALVGPFQSGKTSLLESILTRGGALSRQGSVRDGSSVGDSSPEARAHAASVEANVASVDYLGDRFTFVDLPGSIEFAHEARNVLPVCDAAVVVCEADERKLPALRVILSELEELGLPRILFLNKIDAATARIREILALLQPASRTPLLLRQIPIWQNGIVTGFIDLALERAFVYREHAPSVVVDVPAGELPTEKEARYTMLEKLADYDDSLMEELLSDIEPPRDQVFDDLTLDLRKGLVAPVLIGSAAEGHGVTRLLKALRHEAPAIAQVRARLGIADEGPALAHAIKTVHTAHGGKLSFSRVLRGGFADGGVVKSARGEDRIAGLSRLMGLTATKQSRIEEGDCVAFGRLDHVATGDTFGDAKSGASTSGAPAQAIPPVAPPQPAYALAVAVKDRKDEARLATAIAKLSEEDPSLVFVHDQEASEMRLLGQGEMHVRVALERLNARFGVVVETQKPSVGYKETIRHTVNVRGRHKKQSGGHGQFGDVVLDVGPLPRGEGFAFNETVHGGAVPRNYFSAIEEGCRDALERGPLGFPVVDVAVTLTDGSYHTVDSSDMAFRTAARIGVAEALAKAGPVLLEPIQAVEITTPSDCLSKITAIVSGRRGQILGYDARPGWDGWDVLNALIPEAEMEGLIVELRSATAGVGSFTQKFDHWTEMVGKSADAIVAHRAAAAKAPAH</sequence>
<dbReference type="InterPro" id="IPR005517">
    <property type="entry name" value="Transl_elong_EFG/EF2_IV"/>
</dbReference>
<dbReference type="GO" id="GO:0005525">
    <property type="term" value="F:GTP binding"/>
    <property type="evidence" value="ECO:0007669"/>
    <property type="project" value="UniProtKB-KW"/>
</dbReference>
<dbReference type="NCBIfam" id="NF009379">
    <property type="entry name" value="PRK12740.1-3"/>
    <property type="match status" value="1"/>
</dbReference>
<evidence type="ECO:0000256" key="2">
    <source>
        <dbReference type="ARBA" id="ARBA00022741"/>
    </source>
</evidence>
<dbReference type="Gene3D" id="3.30.230.10">
    <property type="match status" value="1"/>
</dbReference>
<dbReference type="Gene3D" id="2.40.30.10">
    <property type="entry name" value="Translation factors"/>
    <property type="match status" value="1"/>
</dbReference>
<comment type="caution">
    <text evidence="8">The sequence shown here is derived from an EMBL/GenBank/DDBJ whole genome shotgun (WGS) entry which is preliminary data.</text>
</comment>
<dbReference type="NCBIfam" id="TIGR00231">
    <property type="entry name" value="small_GTP"/>
    <property type="match status" value="1"/>
</dbReference>
<dbReference type="SMART" id="SM00838">
    <property type="entry name" value="EFG_C"/>
    <property type="match status" value="1"/>
</dbReference>
<dbReference type="Gene3D" id="3.30.70.870">
    <property type="entry name" value="Elongation Factor G (Translational Gtpase), domain 3"/>
    <property type="match status" value="1"/>
</dbReference>
<keyword evidence="3 8" id="KW-0251">Elongation factor</keyword>